<sequence length="74" mass="8335">VDLTAGQAWYGRYRQGLMRPQCLDDGYVCITNPQCCSGFCTDLTCGPCKEEGSWCFYNSDCCLGWCIYYICDGN</sequence>
<feature type="non-terminal residue" evidence="1">
    <location>
        <position position="1"/>
    </location>
</feature>
<dbReference type="AlphaFoldDB" id="A0A8J2LE89"/>
<keyword evidence="2" id="KW-1185">Reference proteome</keyword>
<proteinExistence type="predicted"/>
<comment type="caution">
    <text evidence="1">The sequence shown here is derived from an EMBL/GenBank/DDBJ whole genome shotgun (WGS) entry which is preliminary data.</text>
</comment>
<dbReference type="OrthoDB" id="7211176at2759"/>
<dbReference type="Proteomes" id="UP000708208">
    <property type="component" value="Unassembled WGS sequence"/>
</dbReference>
<accession>A0A8J2LE89</accession>
<gene>
    <name evidence="1" type="ORF">AFUS01_LOCUS31291</name>
</gene>
<name>A0A8J2LE89_9HEXA</name>
<evidence type="ECO:0000313" key="2">
    <source>
        <dbReference type="Proteomes" id="UP000708208"/>
    </source>
</evidence>
<protein>
    <submittedName>
        <fullName evidence="1">Uncharacterized protein</fullName>
    </submittedName>
</protein>
<organism evidence="1 2">
    <name type="scientific">Allacma fusca</name>
    <dbReference type="NCBI Taxonomy" id="39272"/>
    <lineage>
        <taxon>Eukaryota</taxon>
        <taxon>Metazoa</taxon>
        <taxon>Ecdysozoa</taxon>
        <taxon>Arthropoda</taxon>
        <taxon>Hexapoda</taxon>
        <taxon>Collembola</taxon>
        <taxon>Symphypleona</taxon>
        <taxon>Sminthuridae</taxon>
        <taxon>Allacma</taxon>
    </lineage>
</organism>
<reference evidence="1" key="1">
    <citation type="submission" date="2021-06" db="EMBL/GenBank/DDBJ databases">
        <authorList>
            <person name="Hodson N. C."/>
            <person name="Mongue J. A."/>
            <person name="Jaron S. K."/>
        </authorList>
    </citation>
    <scope>NUCLEOTIDE SEQUENCE</scope>
</reference>
<evidence type="ECO:0000313" key="1">
    <source>
        <dbReference type="EMBL" id="CAG7820923.1"/>
    </source>
</evidence>
<dbReference type="EMBL" id="CAJVCH010494324">
    <property type="protein sequence ID" value="CAG7820923.1"/>
    <property type="molecule type" value="Genomic_DNA"/>
</dbReference>